<proteinExistence type="predicted"/>
<dbReference type="PROSITE" id="PS00041">
    <property type="entry name" value="HTH_ARAC_FAMILY_1"/>
    <property type="match status" value="1"/>
</dbReference>
<dbReference type="SMART" id="SM00342">
    <property type="entry name" value="HTH_ARAC"/>
    <property type="match status" value="1"/>
</dbReference>
<organism evidence="5 6">
    <name type="scientific">Kribbella hippodromi</name>
    <dbReference type="NCBI Taxonomy" id="434347"/>
    <lineage>
        <taxon>Bacteria</taxon>
        <taxon>Bacillati</taxon>
        <taxon>Actinomycetota</taxon>
        <taxon>Actinomycetes</taxon>
        <taxon>Propionibacteriales</taxon>
        <taxon>Kribbellaceae</taxon>
        <taxon>Kribbella</taxon>
    </lineage>
</organism>
<feature type="domain" description="HTH araC/xylS-type" evidence="4">
    <location>
        <begin position="1"/>
        <end position="97"/>
    </location>
</feature>
<dbReference type="InterPro" id="IPR018060">
    <property type="entry name" value="HTH_AraC"/>
</dbReference>
<reference evidence="6" key="1">
    <citation type="journal article" date="2019" name="Int. J. Syst. Evol. Microbiol.">
        <title>The Global Catalogue of Microorganisms (GCM) 10K type strain sequencing project: providing services to taxonomists for standard genome sequencing and annotation.</title>
        <authorList>
            <consortium name="The Broad Institute Genomics Platform"/>
            <consortium name="The Broad Institute Genome Sequencing Center for Infectious Disease"/>
            <person name="Wu L."/>
            <person name="Ma J."/>
        </authorList>
    </citation>
    <scope>NUCLEOTIDE SEQUENCE [LARGE SCALE GENOMIC DNA]</scope>
    <source>
        <strain evidence="6">JCM 15572</strain>
    </source>
</reference>
<dbReference type="PANTHER" id="PTHR46796">
    <property type="entry name" value="HTH-TYPE TRANSCRIPTIONAL ACTIVATOR RHAS-RELATED"/>
    <property type="match status" value="1"/>
</dbReference>
<evidence type="ECO:0000259" key="4">
    <source>
        <dbReference type="PROSITE" id="PS01124"/>
    </source>
</evidence>
<name>A0ABP4Q6R4_9ACTN</name>
<evidence type="ECO:0000313" key="5">
    <source>
        <dbReference type="EMBL" id="GAA1600724.1"/>
    </source>
</evidence>
<dbReference type="SUPFAM" id="SSF46689">
    <property type="entry name" value="Homeodomain-like"/>
    <property type="match status" value="2"/>
</dbReference>
<gene>
    <name evidence="5" type="ORF">GCM10009804_66650</name>
</gene>
<sequence length="101" mass="11449">MLDWANDRLAEPLTIEDLAQRLNVSPRTLARRFDDQLGVAPGQWLLAQRIAKTRVLLEETDLSVETIALKVGLSSATNLRRRFRAAVRTTPSAYRRAYQGK</sequence>
<keyword evidence="3" id="KW-0804">Transcription</keyword>
<evidence type="ECO:0000256" key="3">
    <source>
        <dbReference type="ARBA" id="ARBA00023163"/>
    </source>
</evidence>
<comment type="caution">
    <text evidence="5">The sequence shown here is derived from an EMBL/GenBank/DDBJ whole genome shotgun (WGS) entry which is preliminary data.</text>
</comment>
<dbReference type="Pfam" id="PF12833">
    <property type="entry name" value="HTH_18"/>
    <property type="match status" value="1"/>
</dbReference>
<accession>A0ABP4Q6R4</accession>
<keyword evidence="6" id="KW-1185">Reference proteome</keyword>
<dbReference type="Gene3D" id="1.10.10.60">
    <property type="entry name" value="Homeodomain-like"/>
    <property type="match status" value="1"/>
</dbReference>
<keyword evidence="2" id="KW-0238">DNA-binding</keyword>
<dbReference type="InterPro" id="IPR050204">
    <property type="entry name" value="AraC_XylS_family_regulators"/>
</dbReference>
<dbReference type="InterPro" id="IPR009057">
    <property type="entry name" value="Homeodomain-like_sf"/>
</dbReference>
<dbReference type="EMBL" id="BAAAPH010000029">
    <property type="protein sequence ID" value="GAA1600724.1"/>
    <property type="molecule type" value="Genomic_DNA"/>
</dbReference>
<dbReference type="RefSeq" id="WP_344240052.1">
    <property type="nucleotide sequence ID" value="NZ_BAAAPH010000029.1"/>
</dbReference>
<keyword evidence="1" id="KW-0805">Transcription regulation</keyword>
<protein>
    <recommendedName>
        <fullName evidence="4">HTH araC/xylS-type domain-containing protein</fullName>
    </recommendedName>
</protein>
<evidence type="ECO:0000313" key="6">
    <source>
        <dbReference type="Proteomes" id="UP001501705"/>
    </source>
</evidence>
<evidence type="ECO:0000256" key="2">
    <source>
        <dbReference type="ARBA" id="ARBA00023125"/>
    </source>
</evidence>
<dbReference type="InterPro" id="IPR018062">
    <property type="entry name" value="HTH_AraC-typ_CS"/>
</dbReference>
<evidence type="ECO:0000256" key="1">
    <source>
        <dbReference type="ARBA" id="ARBA00023015"/>
    </source>
</evidence>
<dbReference type="PROSITE" id="PS01124">
    <property type="entry name" value="HTH_ARAC_FAMILY_2"/>
    <property type="match status" value="1"/>
</dbReference>
<dbReference type="Proteomes" id="UP001501705">
    <property type="component" value="Unassembled WGS sequence"/>
</dbReference>